<dbReference type="SMART" id="SM00181">
    <property type="entry name" value="EGF"/>
    <property type="match status" value="9"/>
</dbReference>
<dbReference type="SUPFAM" id="SSF57184">
    <property type="entry name" value="Growth factor receptor domain"/>
    <property type="match status" value="7"/>
</dbReference>
<proteinExistence type="predicted"/>
<dbReference type="InterPro" id="IPR036772">
    <property type="entry name" value="SRCR-like_dom_sf"/>
</dbReference>
<dbReference type="Proteomes" id="UP001249851">
    <property type="component" value="Unassembled WGS sequence"/>
</dbReference>
<dbReference type="GO" id="GO:0005615">
    <property type="term" value="C:extracellular space"/>
    <property type="evidence" value="ECO:0007669"/>
    <property type="project" value="TreeGrafter"/>
</dbReference>
<dbReference type="FunFam" id="3.10.250.10:FF:000001">
    <property type="entry name" value="Lysyl oxidase 4 isoform X1"/>
    <property type="match status" value="3"/>
</dbReference>
<dbReference type="Pfam" id="PF07679">
    <property type="entry name" value="I-set"/>
    <property type="match status" value="3"/>
</dbReference>
<dbReference type="InterPro" id="IPR036179">
    <property type="entry name" value="Ig-like_dom_sf"/>
</dbReference>
<dbReference type="PROSITE" id="PS50835">
    <property type="entry name" value="IG_LIKE"/>
    <property type="match status" value="4"/>
</dbReference>
<dbReference type="SMART" id="SM00409">
    <property type="entry name" value="IG"/>
    <property type="match status" value="4"/>
</dbReference>
<dbReference type="GO" id="GO:0016020">
    <property type="term" value="C:membrane"/>
    <property type="evidence" value="ECO:0007669"/>
    <property type="project" value="InterPro"/>
</dbReference>
<dbReference type="GO" id="GO:0004720">
    <property type="term" value="F:protein-lysine 6-oxidase activity"/>
    <property type="evidence" value="ECO:0007669"/>
    <property type="project" value="TreeGrafter"/>
</dbReference>
<dbReference type="InterPro" id="IPR013151">
    <property type="entry name" value="Immunoglobulin_dom"/>
</dbReference>
<dbReference type="InterPro" id="IPR009030">
    <property type="entry name" value="Growth_fac_rcpt_cys_sf"/>
</dbReference>
<feature type="disulfide bond" evidence="6">
    <location>
        <begin position="926"/>
        <end position="936"/>
    </location>
</feature>
<dbReference type="PROSITE" id="PS50287">
    <property type="entry name" value="SRCR_2"/>
    <property type="match status" value="6"/>
</dbReference>
<feature type="domain" description="Ig-like" evidence="10">
    <location>
        <begin position="1794"/>
        <end position="1880"/>
    </location>
</feature>
<feature type="domain" description="SRCR" evidence="9">
    <location>
        <begin position="333"/>
        <end position="435"/>
    </location>
</feature>
<name>A0AAD9QK93_ACRCE</name>
<dbReference type="Gene3D" id="2.60.40.10">
    <property type="entry name" value="Immunoglobulins"/>
    <property type="match status" value="4"/>
</dbReference>
<dbReference type="Pfam" id="PF00047">
    <property type="entry name" value="ig"/>
    <property type="match status" value="1"/>
</dbReference>
<comment type="caution">
    <text evidence="11">The sequence shown here is derived from an EMBL/GenBank/DDBJ whole genome shotgun (WGS) entry which is preliminary data.</text>
</comment>
<dbReference type="SMART" id="SM00202">
    <property type="entry name" value="SR"/>
    <property type="match status" value="6"/>
</dbReference>
<evidence type="ECO:0000256" key="5">
    <source>
        <dbReference type="ARBA" id="ARBA00023319"/>
    </source>
</evidence>
<comment type="caution">
    <text evidence="6">Lacks conserved residue(s) required for the propagation of feature annotation.</text>
</comment>
<evidence type="ECO:0000256" key="8">
    <source>
        <dbReference type="SAM" id="SignalP"/>
    </source>
</evidence>
<feature type="transmembrane region" description="Helical" evidence="7">
    <location>
        <begin position="1906"/>
        <end position="1926"/>
    </location>
</feature>
<feature type="domain" description="Ig-like" evidence="10">
    <location>
        <begin position="1508"/>
        <end position="1594"/>
    </location>
</feature>
<feature type="disulfide bond" evidence="6">
    <location>
        <begin position="677"/>
        <end position="738"/>
    </location>
</feature>
<dbReference type="SMART" id="SM00261">
    <property type="entry name" value="FU"/>
    <property type="match status" value="12"/>
</dbReference>
<dbReference type="InterPro" id="IPR013783">
    <property type="entry name" value="Ig-like_fold"/>
</dbReference>
<dbReference type="PRINTS" id="PR00258">
    <property type="entry name" value="SPERACTRCPTR"/>
</dbReference>
<evidence type="ECO:0000313" key="12">
    <source>
        <dbReference type="Proteomes" id="UP001249851"/>
    </source>
</evidence>
<dbReference type="FunFam" id="3.10.250.10:FF:000006">
    <property type="entry name" value="neurotrypsin isoform X2"/>
    <property type="match status" value="3"/>
</dbReference>
<evidence type="ECO:0000256" key="3">
    <source>
        <dbReference type="ARBA" id="ARBA00023157"/>
    </source>
</evidence>
<feature type="disulfide bond" evidence="6">
    <location>
        <begin position="181"/>
        <end position="191"/>
    </location>
</feature>
<dbReference type="PROSITE" id="PS00420">
    <property type="entry name" value="SRCR_1"/>
    <property type="match status" value="1"/>
</dbReference>
<feature type="domain" description="Ig-like" evidence="10">
    <location>
        <begin position="1605"/>
        <end position="1691"/>
    </location>
</feature>
<protein>
    <submittedName>
        <fullName evidence="11">Deleted in malignant brain tumors 1 protein</fullName>
    </submittedName>
</protein>
<keyword evidence="7" id="KW-0812">Transmembrane</keyword>
<gene>
    <name evidence="11" type="ORF">P5673_013796</name>
</gene>
<feature type="disulfide bond" evidence="6">
    <location>
        <begin position="1381"/>
        <end position="1391"/>
    </location>
</feature>
<feature type="domain" description="SRCR" evidence="9">
    <location>
        <begin position="1083"/>
        <end position="1185"/>
    </location>
</feature>
<feature type="disulfide bond" evidence="6">
    <location>
        <begin position="708"/>
        <end position="718"/>
    </location>
</feature>
<feature type="domain" description="SRCR" evidence="9">
    <location>
        <begin position="854"/>
        <end position="957"/>
    </location>
</feature>
<dbReference type="InterPro" id="IPR001190">
    <property type="entry name" value="SRCR"/>
</dbReference>
<feature type="domain" description="SRCR" evidence="9">
    <location>
        <begin position="639"/>
        <end position="739"/>
    </location>
</feature>
<evidence type="ECO:0000259" key="9">
    <source>
        <dbReference type="PROSITE" id="PS50287"/>
    </source>
</evidence>
<evidence type="ECO:0000256" key="7">
    <source>
        <dbReference type="SAM" id="Phobius"/>
    </source>
</evidence>
<sequence length="1988" mass="218465">MDFVSGFLFAILYFAVTLLKNGCGERALGGVCSKELFLKELYCVRECGPGLFGNTVTGKCEKCTISCKTCLDGNISTKCSSCSSPLHLKGTSCVASCGQQRSKGPPLRKIRLRDGDSHFEGRVEIYRDNKWGTVCDDSWDIRDAQVVCKELLLGDAREAVLSGRLGKGEDRQPIWLSNVNCTGNETRLEDCAHPAWGEHSCGHFEDAGVRCAGPDTSRECVDKCGDGYFEAKGENKCGVCMASCLTCSKSADNCTTCDKPHFLKGNTCTANCGEGFYGDPTDRKCKPCESECRSCADGSSPRVCTSCYDDRYLLEAECVRSCAPLFVAQKRRLRLAGLRPTDLEGRLEVYRGNTWITVCDQTFDFHEASVVCRELGLGPAVKAVKKAAYGRGFGRVWTDVLKCTGREKSIFDCPLQKRSFSSLCYHGNDVGVQCAGPVSKYLSNQCLKTCKSGWYKNDKSDVCVPCAAQCLECFGTNTRCTKCLAPKFLRYNACVNKCMPDEYGHIPTRTCEKCDMDVCVSCNDDFHNKNCSSCKEPKALSNGNCEINCGENLFKKDGLCVDDCGLSMYKYFENSTCLPCPDACISCEYSHKKKQPLCTVCMPDSIYDNTMNQTCVRKCPAGQYAVPLLNISQSASSFVRLTNGRDYLEGLLEVYHDGVWGTVCDDGWDSSETNVVCRELRIGTGVSHSSLTHIPKGTGKLWLDDVFCVGNEDSLSKCRHRPWGQSNCRHNEDVAIRCSGPGVRVCQTRCPDGFFAGSGVCIQCNSSCSKCNGSAVRCLECAPGYLIKHHSCVKDCGIGYFFDSVQCRPCNASCADCEGDSNNCTSCREPLYREGTKCVANCTSGYKPSSTPLVRLVNTRAKNLLGGRVEVLHNGEYGTVCDDSWDIVDANVVCRTLNKGNATKAVNRAAIFGRGQGKVWLDEVKCIGNETSLIACAHMGWGRQNCDHSEDAGVICQGPDRSRDCLAECGSGYFINEKDQTCGRCSHNCKECDLSPENCTVCENGKFLNQSGETRSCVVNCIKGYFGDPNSKECRKCSSSCADCFNVSKNCTECHPNMYLLKSSCVANCSRRSNKIVSGVPDIRLVGRNSSVEGRVEVLHNGEWGTVCDDTFDMFDAAVICRQLKLGKAEAFFPTAHFGQGTGRIWMDDLQCIGTEIRLQDCKMNSGGFGANNCGHSEDVGVRCRGPDRSLRCVESCGDGFYDDKGICRRCSDICHTCQGKRDHCFSCLAPYFLEFTNCVTKCRIGTFGNTKTRKCEFCAKECQTCYYGEKNFLCKSCPEGSYLKGLKCVPDCGDLHPVSSLIPPRPKEPLVRLIGGKNKQEGRVEVLHDGQWGTVCDDEWGLKEATIVCKELGFGKAALAAKHSYFGKGEGIIWMDNVNCFGYETTLTQCRQVGWGKGNCDPYHREDAGVVCGNTTIEEISNNYCRRINEGSCSEAALTLLNKRWSLSAAFQMDFTFVKECNSVHNVKCVDLGVFDPNRHQESVCLECPEGTTGDGKECRAVASKIPEFDQMPPAIMVVKTQDLIALRCRSKPPRIIPTVFDWRKDDKALPAEDLKSGRISTDSGQLLIRYAQRADSGNYTCRLVNSEGNVISNISQVIVKEAPRILGVSSADGNLNDAVNLSCVVSSFPTSNVTWMFKGRKLQPPSAKYLFFDSVSTITVLKVSFADAGLYECTLFNELGQARANASLTVGLKVRFQVKPKDKFVNEGVAVTLKCSVTGVPKPQLVWKKEGELVTNTSRFIITTDNSGESSVSSQLQIKQIAREDIALYSCISWNRGGVSSMQARVVTAGLPIIIRPPRDASVISNANVSFYCEGLGSPEPELIWLKDANVIKQSKNIVIDVEKGELKLYMVSTRDVAKYTCVYRNSNGEVKKSAVLIVDGVEPRQSTPAPPLARKGSISPGTIIAIVVILVVVVVLIVTIVLYKYCQSRRQPFQFEVDRDTLRPSLPSRVKNVIGKKSAANMYYNHSEEDITFDDRKPFVDHEDL</sequence>
<dbReference type="FunFam" id="2.60.40.10:FF:000032">
    <property type="entry name" value="palladin isoform X1"/>
    <property type="match status" value="1"/>
</dbReference>
<reference evidence="11" key="2">
    <citation type="journal article" date="2023" name="Science">
        <title>Genomic signatures of disease resistance in endangered staghorn corals.</title>
        <authorList>
            <person name="Vollmer S.V."/>
            <person name="Selwyn J.D."/>
            <person name="Despard B.A."/>
            <person name="Roesel C.L."/>
        </authorList>
    </citation>
    <scope>NUCLEOTIDE SEQUENCE</scope>
    <source>
        <strain evidence="11">K2</strain>
    </source>
</reference>
<evidence type="ECO:0000259" key="10">
    <source>
        <dbReference type="PROSITE" id="PS50835"/>
    </source>
</evidence>
<keyword evidence="2" id="KW-0677">Repeat</keyword>
<dbReference type="GO" id="GO:0030199">
    <property type="term" value="P:collagen fibril organization"/>
    <property type="evidence" value="ECO:0007669"/>
    <property type="project" value="TreeGrafter"/>
</dbReference>
<evidence type="ECO:0000256" key="2">
    <source>
        <dbReference type="ARBA" id="ARBA00022737"/>
    </source>
</evidence>
<dbReference type="PANTHER" id="PTHR45817:SF8">
    <property type="entry name" value="LYSYL OXIDASE HOMOLOG 1"/>
    <property type="match status" value="1"/>
</dbReference>
<feature type="domain" description="SRCR" evidence="9">
    <location>
        <begin position="1312"/>
        <end position="1414"/>
    </location>
</feature>
<keyword evidence="5" id="KW-0393">Immunoglobulin domain</keyword>
<organism evidence="11 12">
    <name type="scientific">Acropora cervicornis</name>
    <name type="common">Staghorn coral</name>
    <dbReference type="NCBI Taxonomy" id="6130"/>
    <lineage>
        <taxon>Eukaryota</taxon>
        <taxon>Metazoa</taxon>
        <taxon>Cnidaria</taxon>
        <taxon>Anthozoa</taxon>
        <taxon>Hexacorallia</taxon>
        <taxon>Scleractinia</taxon>
        <taxon>Astrocoeniina</taxon>
        <taxon>Acroporidae</taxon>
        <taxon>Acropora</taxon>
    </lineage>
</organism>
<feature type="chain" id="PRO_5042157835" evidence="8">
    <location>
        <begin position="25"/>
        <end position="1988"/>
    </location>
</feature>
<evidence type="ECO:0000256" key="6">
    <source>
        <dbReference type="PROSITE-ProRule" id="PRU00196"/>
    </source>
</evidence>
<keyword evidence="3 6" id="KW-1015">Disulfide bond</keyword>
<evidence type="ECO:0000256" key="1">
    <source>
        <dbReference type="ARBA" id="ARBA00022729"/>
    </source>
</evidence>
<dbReference type="EMBL" id="JARQWQ010000027">
    <property type="protein sequence ID" value="KAK2562838.1"/>
    <property type="molecule type" value="Genomic_DNA"/>
</dbReference>
<dbReference type="SMART" id="SM00408">
    <property type="entry name" value="IGc2"/>
    <property type="match status" value="4"/>
</dbReference>
<feature type="domain" description="SRCR" evidence="9">
    <location>
        <begin position="110"/>
        <end position="212"/>
    </location>
</feature>
<dbReference type="Gene3D" id="3.10.250.10">
    <property type="entry name" value="SRCR-like domain"/>
    <property type="match status" value="6"/>
</dbReference>
<dbReference type="InterPro" id="IPR006212">
    <property type="entry name" value="Furin_repeat"/>
</dbReference>
<keyword evidence="1 8" id="KW-0732">Signal</keyword>
<dbReference type="InterPro" id="IPR013098">
    <property type="entry name" value="Ig_I-set"/>
</dbReference>
<dbReference type="PANTHER" id="PTHR45817">
    <property type="entry name" value="LYSYL OXIDASE-LIKE-RELATED"/>
    <property type="match status" value="1"/>
</dbReference>
<keyword evidence="7" id="KW-0472">Membrane</keyword>
<dbReference type="CDD" id="cd00064">
    <property type="entry name" value="FU"/>
    <property type="match status" value="7"/>
</dbReference>
<feature type="domain" description="Ig-like" evidence="10">
    <location>
        <begin position="1696"/>
        <end position="1790"/>
    </location>
</feature>
<keyword evidence="12" id="KW-1185">Reference proteome</keyword>
<dbReference type="InterPro" id="IPR003598">
    <property type="entry name" value="Ig_sub2"/>
</dbReference>
<dbReference type="Pfam" id="PF00530">
    <property type="entry name" value="SRCR"/>
    <property type="match status" value="6"/>
</dbReference>
<evidence type="ECO:0000256" key="4">
    <source>
        <dbReference type="ARBA" id="ARBA00023180"/>
    </source>
</evidence>
<dbReference type="InterPro" id="IPR050912">
    <property type="entry name" value="LOX-like_protein"/>
</dbReference>
<feature type="disulfide bond" evidence="6">
    <location>
        <begin position="664"/>
        <end position="728"/>
    </location>
</feature>
<feature type="disulfide bond" evidence="6">
    <location>
        <begin position="403"/>
        <end position="413"/>
    </location>
</feature>
<keyword evidence="4" id="KW-0325">Glycoprotein</keyword>
<accession>A0AAD9QK93</accession>
<dbReference type="SUPFAM" id="SSF48726">
    <property type="entry name" value="Immunoglobulin"/>
    <property type="match status" value="4"/>
</dbReference>
<evidence type="ECO:0000313" key="11">
    <source>
        <dbReference type="EMBL" id="KAK2562838.1"/>
    </source>
</evidence>
<dbReference type="Gene3D" id="2.10.220.10">
    <property type="entry name" value="Hormone Receptor, Insulin-like Growth Factor Receptor 1, Chain A, domain 2"/>
    <property type="match status" value="7"/>
</dbReference>
<feature type="signal peptide" evidence="8">
    <location>
        <begin position="1"/>
        <end position="24"/>
    </location>
</feature>
<feature type="disulfide bond" evidence="6">
    <location>
        <begin position="1337"/>
        <end position="1401"/>
    </location>
</feature>
<reference evidence="11" key="1">
    <citation type="journal article" date="2023" name="G3 (Bethesda)">
        <title>Whole genome assembly and annotation of the endangered Caribbean coral Acropora cervicornis.</title>
        <authorList>
            <person name="Selwyn J.D."/>
            <person name="Vollmer S.V."/>
        </authorList>
    </citation>
    <scope>NUCLEOTIDE SEQUENCE</scope>
    <source>
        <strain evidence="11">K2</strain>
    </source>
</reference>
<dbReference type="InterPro" id="IPR003599">
    <property type="entry name" value="Ig_sub"/>
</dbReference>
<dbReference type="InterPro" id="IPR007110">
    <property type="entry name" value="Ig-like_dom"/>
</dbReference>
<dbReference type="InterPro" id="IPR000742">
    <property type="entry name" value="EGF"/>
</dbReference>
<dbReference type="SUPFAM" id="SSF56487">
    <property type="entry name" value="SRCR-like"/>
    <property type="match status" value="6"/>
</dbReference>
<keyword evidence="7" id="KW-1133">Transmembrane helix</keyword>
<feature type="disulfide bond" evidence="6">
    <location>
        <begin position="1152"/>
        <end position="1162"/>
    </location>
</feature>